<dbReference type="SUPFAM" id="SSF52821">
    <property type="entry name" value="Rhodanese/Cell cycle control phosphatase"/>
    <property type="match status" value="1"/>
</dbReference>
<dbReference type="SMART" id="SM00195">
    <property type="entry name" value="DSPc"/>
    <property type="match status" value="1"/>
</dbReference>
<reference evidence="3" key="1">
    <citation type="submission" date="2020-06" db="EMBL/GenBank/DDBJ databases">
        <authorList>
            <consortium name="Wellcome Sanger Institute Data Sharing"/>
        </authorList>
    </citation>
    <scope>NUCLEOTIDE SEQUENCE [LARGE SCALE GENOMIC DNA]</scope>
</reference>
<dbReference type="InterPro" id="IPR053272">
    <property type="entry name" value="STY_interacting-like"/>
</dbReference>
<reference evidence="3" key="3">
    <citation type="submission" date="2025-09" db="UniProtKB">
        <authorList>
            <consortium name="Ensembl"/>
        </authorList>
    </citation>
    <scope>IDENTIFICATION</scope>
</reference>
<dbReference type="GO" id="GO:2001244">
    <property type="term" value="P:positive regulation of intrinsic apoptotic signaling pathway"/>
    <property type="evidence" value="ECO:0007669"/>
    <property type="project" value="TreeGrafter"/>
</dbReference>
<dbReference type="SUPFAM" id="SSF52799">
    <property type="entry name" value="(Phosphotyrosine protein) phosphatases II"/>
    <property type="match status" value="1"/>
</dbReference>
<gene>
    <name evidence="3" type="primary">styxl1</name>
</gene>
<keyword evidence="4" id="KW-1185">Reference proteome</keyword>
<dbReference type="GO" id="GO:0062030">
    <property type="term" value="P:negative regulation of stress granule assembly"/>
    <property type="evidence" value="ECO:0007669"/>
    <property type="project" value="TreeGrafter"/>
</dbReference>
<dbReference type="InterPro" id="IPR020422">
    <property type="entry name" value="TYR_PHOSPHATASE_DUAL_dom"/>
</dbReference>
<dbReference type="Proteomes" id="UP000694680">
    <property type="component" value="Chromosome 14"/>
</dbReference>
<dbReference type="Gene3D" id="3.90.190.10">
    <property type="entry name" value="Protein tyrosine phosphatase superfamily"/>
    <property type="match status" value="1"/>
</dbReference>
<dbReference type="Gene3D" id="3.40.250.10">
    <property type="entry name" value="Rhodanese-like domain"/>
    <property type="match status" value="1"/>
</dbReference>
<dbReference type="GO" id="GO:0004864">
    <property type="term" value="F:protein phosphatase inhibitor activity"/>
    <property type="evidence" value="ECO:0007669"/>
    <property type="project" value="TreeGrafter"/>
</dbReference>
<dbReference type="PANTHER" id="PTHR46659">
    <property type="entry name" value="SERINE/THREONINE/TYROSINE-INTERACTING-LIKE PROTEIN 1"/>
    <property type="match status" value="1"/>
</dbReference>
<evidence type="ECO:0000313" key="3">
    <source>
        <dbReference type="Ensembl" id="ENSGWIP00000017869.1"/>
    </source>
</evidence>
<dbReference type="Pfam" id="PF00581">
    <property type="entry name" value="Rhodanese"/>
    <property type="match status" value="1"/>
</dbReference>
<protein>
    <recommendedName>
        <fullName evidence="5">Serine/threonine/tyrosine-interacting-like protein 1</fullName>
    </recommendedName>
</protein>
<name>A0A8C5E830_GOUWI</name>
<dbReference type="GO" id="GO:0019903">
    <property type="term" value="F:protein phosphatase binding"/>
    <property type="evidence" value="ECO:0007669"/>
    <property type="project" value="TreeGrafter"/>
</dbReference>
<evidence type="ECO:0008006" key="5">
    <source>
        <dbReference type="Google" id="ProtNLM"/>
    </source>
</evidence>
<feature type="domain" description="Rhodanese" evidence="2">
    <location>
        <begin position="34"/>
        <end position="122"/>
    </location>
</feature>
<evidence type="ECO:0000313" key="4">
    <source>
        <dbReference type="Proteomes" id="UP000694680"/>
    </source>
</evidence>
<reference evidence="3" key="2">
    <citation type="submission" date="2025-08" db="UniProtKB">
        <authorList>
            <consortium name="Ensembl"/>
        </authorList>
    </citation>
    <scope>IDENTIFICATION</scope>
</reference>
<accession>A0A8C5E830</accession>
<dbReference type="GO" id="GO:0005739">
    <property type="term" value="C:mitochondrion"/>
    <property type="evidence" value="ECO:0007669"/>
    <property type="project" value="TreeGrafter"/>
</dbReference>
<dbReference type="InterPro" id="IPR029021">
    <property type="entry name" value="Prot-tyrosine_phosphatase-like"/>
</dbReference>
<feature type="domain" description="Tyrosine-protein phosphatase" evidence="1">
    <location>
        <begin position="142"/>
        <end position="280"/>
    </location>
</feature>
<evidence type="ECO:0000259" key="1">
    <source>
        <dbReference type="PROSITE" id="PS50054"/>
    </source>
</evidence>
<dbReference type="InterPro" id="IPR000340">
    <property type="entry name" value="Dual-sp_phosphatase_cat-dom"/>
</dbReference>
<dbReference type="AlphaFoldDB" id="A0A8C5E830"/>
<dbReference type="Ensembl" id="ENSGWIT00000019726.1">
    <property type="protein sequence ID" value="ENSGWIP00000017869.1"/>
    <property type="gene ID" value="ENSGWIG00000009941.1"/>
</dbReference>
<dbReference type="InterPro" id="IPR001763">
    <property type="entry name" value="Rhodanese-like_dom"/>
</dbReference>
<dbReference type="PANTHER" id="PTHR46659:SF1">
    <property type="entry name" value="SERINE_THREONINE_TYROSINE-INTERACTING-LIKE PROTEIN 1"/>
    <property type="match status" value="1"/>
</dbReference>
<sequence length="299" mass="33851">MAKISLLKPTELYNLLNRSQGSSSRLAEVNYLYLMDARETQDYNTSHIITAKEAKTDAEGTFLLSEWVEVGGMQHVVIYDNNTSSIQQQGRAVDCARVLSKASVCPVHILDGGFQRFSALYSFLRSEKILFTIMELENLRVYPVEILPGLLYMGDLNQGADDCVLNDLKINALINITETDSLKGRSLLNVFVEDSVESDLYTSLISSYFSGSHIELGSRVLIVSRRGRSRCSTASIAFLMRHLSYTLEEAWRHTLKCKPLMRPNTGFIHQLSEWEMHTKGEKLTDISEPFLFNAMKEMK</sequence>
<dbReference type="Pfam" id="PF00782">
    <property type="entry name" value="DSPc"/>
    <property type="match status" value="1"/>
</dbReference>
<organism evidence="3 4">
    <name type="scientific">Gouania willdenowi</name>
    <name type="common">Blunt-snouted clingfish</name>
    <name type="synonym">Lepadogaster willdenowi</name>
    <dbReference type="NCBI Taxonomy" id="441366"/>
    <lineage>
        <taxon>Eukaryota</taxon>
        <taxon>Metazoa</taxon>
        <taxon>Chordata</taxon>
        <taxon>Craniata</taxon>
        <taxon>Vertebrata</taxon>
        <taxon>Euteleostomi</taxon>
        <taxon>Actinopterygii</taxon>
        <taxon>Neopterygii</taxon>
        <taxon>Teleostei</taxon>
        <taxon>Neoteleostei</taxon>
        <taxon>Acanthomorphata</taxon>
        <taxon>Ovalentaria</taxon>
        <taxon>Blenniimorphae</taxon>
        <taxon>Blenniiformes</taxon>
        <taxon>Gobiesocoidei</taxon>
        <taxon>Gobiesocidae</taxon>
        <taxon>Gobiesocinae</taxon>
        <taxon>Gouania</taxon>
    </lineage>
</organism>
<dbReference type="InterPro" id="IPR036873">
    <property type="entry name" value="Rhodanese-like_dom_sf"/>
</dbReference>
<dbReference type="PROSITE" id="PS50054">
    <property type="entry name" value="TYR_PHOSPHATASE_DUAL"/>
    <property type="match status" value="1"/>
</dbReference>
<dbReference type="GO" id="GO:0001691">
    <property type="term" value="F:pseudophosphatase activity"/>
    <property type="evidence" value="ECO:0007669"/>
    <property type="project" value="TreeGrafter"/>
</dbReference>
<proteinExistence type="predicted"/>
<evidence type="ECO:0000259" key="2">
    <source>
        <dbReference type="PROSITE" id="PS50206"/>
    </source>
</evidence>
<dbReference type="PROSITE" id="PS50206">
    <property type="entry name" value="RHODANESE_3"/>
    <property type="match status" value="1"/>
</dbReference>